<keyword evidence="12" id="KW-1185">Reference proteome</keyword>
<evidence type="ECO:0000259" key="9">
    <source>
        <dbReference type="Pfam" id="PF02770"/>
    </source>
</evidence>
<dbReference type="AlphaFoldDB" id="A0A846MTI5"/>
<organism evidence="11 12">
    <name type="scientific">Thermonema lapsum</name>
    <dbReference type="NCBI Taxonomy" id="28195"/>
    <lineage>
        <taxon>Bacteria</taxon>
        <taxon>Pseudomonadati</taxon>
        <taxon>Bacteroidota</taxon>
        <taxon>Cytophagia</taxon>
        <taxon>Cytophagales</taxon>
        <taxon>Thermonemataceae</taxon>
        <taxon>Thermonema</taxon>
    </lineage>
</organism>
<protein>
    <recommendedName>
        <fullName evidence="13">Acyl-CoA dehydrogenase</fullName>
    </recommendedName>
</protein>
<dbReference type="EMBL" id="JAASRN010000006">
    <property type="protein sequence ID" value="NIK74765.1"/>
    <property type="molecule type" value="Genomic_DNA"/>
</dbReference>
<dbReference type="Pfam" id="PF02771">
    <property type="entry name" value="Acyl-CoA_dh_N"/>
    <property type="match status" value="1"/>
</dbReference>
<reference evidence="11 12" key="1">
    <citation type="submission" date="2020-03" db="EMBL/GenBank/DDBJ databases">
        <title>Genomic Encyclopedia of Type Strains, Phase IV (KMG-IV): sequencing the most valuable type-strain genomes for metagenomic binning, comparative biology and taxonomic classification.</title>
        <authorList>
            <person name="Goeker M."/>
        </authorList>
    </citation>
    <scope>NUCLEOTIDE SEQUENCE [LARGE SCALE GENOMIC DNA]</scope>
    <source>
        <strain evidence="11 12">DSM 5718</strain>
    </source>
</reference>
<dbReference type="InterPro" id="IPR036250">
    <property type="entry name" value="AcylCo_DH-like_C"/>
</dbReference>
<dbReference type="SUPFAM" id="SSF47203">
    <property type="entry name" value="Acyl-CoA dehydrogenase C-terminal domain-like"/>
    <property type="match status" value="1"/>
</dbReference>
<dbReference type="InterPro" id="IPR009100">
    <property type="entry name" value="AcylCoA_DH/oxidase_NM_dom_sf"/>
</dbReference>
<dbReference type="Pfam" id="PF02036">
    <property type="entry name" value="SCP2"/>
    <property type="match status" value="1"/>
</dbReference>
<comment type="cofactor">
    <cofactor evidence="1 6">
        <name>FAD</name>
        <dbReference type="ChEBI" id="CHEBI:57692"/>
    </cofactor>
</comment>
<evidence type="ECO:0000256" key="4">
    <source>
        <dbReference type="ARBA" id="ARBA00022827"/>
    </source>
</evidence>
<dbReference type="PROSITE" id="PS00073">
    <property type="entry name" value="ACYL_COA_DH_2"/>
    <property type="match status" value="1"/>
</dbReference>
<dbReference type="InterPro" id="IPR006091">
    <property type="entry name" value="Acyl-CoA_Oxase/DH_mid-dom"/>
</dbReference>
<dbReference type="Gene3D" id="1.10.540.10">
    <property type="entry name" value="Acyl-CoA dehydrogenase/oxidase, N-terminal domain"/>
    <property type="match status" value="1"/>
</dbReference>
<dbReference type="InterPro" id="IPR003033">
    <property type="entry name" value="SCP2_sterol-bd_dom"/>
</dbReference>
<keyword evidence="5 6" id="KW-0560">Oxidoreductase</keyword>
<dbReference type="FunFam" id="1.10.540.10:FF:000002">
    <property type="entry name" value="Acyl-CoA dehydrogenase FadE19"/>
    <property type="match status" value="1"/>
</dbReference>
<comment type="caution">
    <text evidence="11">The sequence shown here is derived from an EMBL/GenBank/DDBJ whole genome shotgun (WGS) entry which is preliminary data.</text>
</comment>
<dbReference type="InterPro" id="IPR006089">
    <property type="entry name" value="Acyl-CoA_DH_CS"/>
</dbReference>
<keyword evidence="4 6" id="KW-0274">FAD</keyword>
<evidence type="ECO:0000259" key="10">
    <source>
        <dbReference type="Pfam" id="PF02771"/>
    </source>
</evidence>
<dbReference type="Pfam" id="PF00441">
    <property type="entry name" value="Acyl-CoA_dh_1"/>
    <property type="match status" value="1"/>
</dbReference>
<dbReference type="GO" id="GO:0003995">
    <property type="term" value="F:acyl-CoA dehydrogenase activity"/>
    <property type="evidence" value="ECO:0007669"/>
    <property type="project" value="InterPro"/>
</dbReference>
<feature type="domain" description="Acyl-CoA dehydrogenase/oxidase C-terminal" evidence="7">
    <location>
        <begin position="230"/>
        <end position="378"/>
    </location>
</feature>
<dbReference type="InterPro" id="IPR009075">
    <property type="entry name" value="AcylCo_DH/oxidase_C"/>
</dbReference>
<accession>A0A846MTI5</accession>
<proteinExistence type="inferred from homology"/>
<evidence type="ECO:0000256" key="6">
    <source>
        <dbReference type="RuleBase" id="RU362125"/>
    </source>
</evidence>
<dbReference type="FunFam" id="1.20.140.10:FF:000001">
    <property type="entry name" value="Acyl-CoA dehydrogenase"/>
    <property type="match status" value="1"/>
</dbReference>
<dbReference type="PANTHER" id="PTHR43884:SF12">
    <property type="entry name" value="ISOVALERYL-COA DEHYDROGENASE, MITOCHONDRIAL-RELATED"/>
    <property type="match status" value="1"/>
</dbReference>
<dbReference type="GO" id="GO:0046359">
    <property type="term" value="P:butyrate catabolic process"/>
    <property type="evidence" value="ECO:0007669"/>
    <property type="project" value="TreeGrafter"/>
</dbReference>
<dbReference type="InterPro" id="IPR046373">
    <property type="entry name" value="Acyl-CoA_Oxase/DH_mid-dom_sf"/>
</dbReference>
<dbReference type="Gene3D" id="2.40.110.10">
    <property type="entry name" value="Butyryl-CoA Dehydrogenase, subunit A, domain 2"/>
    <property type="match status" value="1"/>
</dbReference>
<evidence type="ECO:0000259" key="7">
    <source>
        <dbReference type="Pfam" id="PF00441"/>
    </source>
</evidence>
<dbReference type="InterPro" id="IPR013786">
    <property type="entry name" value="AcylCoA_DH/ox_N"/>
</dbReference>
<dbReference type="SUPFAM" id="SSF55718">
    <property type="entry name" value="SCP-like"/>
    <property type="match status" value="1"/>
</dbReference>
<dbReference type="Proteomes" id="UP000537126">
    <property type="component" value="Unassembled WGS sequence"/>
</dbReference>
<evidence type="ECO:0000256" key="3">
    <source>
        <dbReference type="ARBA" id="ARBA00022630"/>
    </source>
</evidence>
<evidence type="ECO:0000256" key="1">
    <source>
        <dbReference type="ARBA" id="ARBA00001974"/>
    </source>
</evidence>
<evidence type="ECO:0000259" key="8">
    <source>
        <dbReference type="Pfam" id="PF02036"/>
    </source>
</evidence>
<evidence type="ECO:0000313" key="11">
    <source>
        <dbReference type="EMBL" id="NIK74765.1"/>
    </source>
</evidence>
<feature type="domain" description="Acyl-CoA oxidase/dehydrogenase middle" evidence="9">
    <location>
        <begin position="124"/>
        <end position="218"/>
    </location>
</feature>
<dbReference type="Gene3D" id="3.30.1050.10">
    <property type="entry name" value="SCP2 sterol-binding domain"/>
    <property type="match status" value="1"/>
</dbReference>
<sequence>MKEYYFTEEHELFRDALKQFLEKEVLPYIDEWEAQQRVPKEIWKKFGEQGFLGLHYPEQYGGAGLDFFYSVVFCEEISKLFSGGFGVIPTVTQYMSSTYVYKFGSEALKQKYLVPVIKGEMISAIGITEPGAGSDVANIQTRAVRQGDHYIINGQKTFISNGFYGDYVVLVVKTNPEAGVHGFSLIVVDLDSPGISKNKLNKLGWHASDTAELFFEDVKVPVGNLIGEEGKGFFYLMDGLQLERLVGAIGAVAGTEALIDYTLKYMSERQAFGRPINKFQVLRHRMAQLHAETEVIKQYVYYCSRLQNEGKYAVKECSIAKLQATELANKAAYECLQMFGGYGYIEDYKVARVYRDVRILTIGGGSSEIMREILAKMLIDDKKYERPRPQTAQEVAASAAVVEEVMQAIRQRAAQGSLGTSLKFDFGSKKLFIDGSSGTNVVSEEDREAACTILINPEDMQALLRGELNPMSAFMSGKIKVQGDMSVAMKLQSLLS</sequence>
<dbReference type="GO" id="GO:0033539">
    <property type="term" value="P:fatty acid beta-oxidation using acyl-CoA dehydrogenase"/>
    <property type="evidence" value="ECO:0007669"/>
    <property type="project" value="TreeGrafter"/>
</dbReference>
<comment type="similarity">
    <text evidence="2 6">Belongs to the acyl-CoA dehydrogenase family.</text>
</comment>
<name>A0A846MTI5_9BACT</name>
<evidence type="ECO:0000256" key="5">
    <source>
        <dbReference type="ARBA" id="ARBA00023002"/>
    </source>
</evidence>
<dbReference type="RefSeq" id="WP_166920856.1">
    <property type="nucleotide sequence ID" value="NZ_JAASRN010000006.1"/>
</dbReference>
<dbReference type="PANTHER" id="PTHR43884">
    <property type="entry name" value="ACYL-COA DEHYDROGENASE"/>
    <property type="match status" value="1"/>
</dbReference>
<evidence type="ECO:0000256" key="2">
    <source>
        <dbReference type="ARBA" id="ARBA00009347"/>
    </source>
</evidence>
<dbReference type="InterPro" id="IPR037069">
    <property type="entry name" value="AcylCoA_DH/ox_N_sf"/>
</dbReference>
<dbReference type="GO" id="GO:0050660">
    <property type="term" value="F:flavin adenine dinucleotide binding"/>
    <property type="evidence" value="ECO:0007669"/>
    <property type="project" value="InterPro"/>
</dbReference>
<dbReference type="Gene3D" id="1.20.140.10">
    <property type="entry name" value="Butyryl-CoA Dehydrogenase, subunit A, domain 3"/>
    <property type="match status" value="1"/>
</dbReference>
<dbReference type="FunFam" id="2.40.110.10:FF:000002">
    <property type="entry name" value="Acyl-CoA dehydrogenase fadE12"/>
    <property type="match status" value="1"/>
</dbReference>
<feature type="domain" description="Acyl-CoA dehydrogenase/oxidase N-terminal" evidence="10">
    <location>
        <begin position="7"/>
        <end position="120"/>
    </location>
</feature>
<dbReference type="SUPFAM" id="SSF56645">
    <property type="entry name" value="Acyl-CoA dehydrogenase NM domain-like"/>
    <property type="match status" value="1"/>
</dbReference>
<feature type="domain" description="SCP2" evidence="8">
    <location>
        <begin position="424"/>
        <end position="495"/>
    </location>
</feature>
<dbReference type="InterPro" id="IPR036527">
    <property type="entry name" value="SCP2_sterol-bd_dom_sf"/>
</dbReference>
<keyword evidence="3 6" id="KW-0285">Flavoprotein</keyword>
<gene>
    <name evidence="11" type="ORF">FHS56_002298</name>
</gene>
<dbReference type="Pfam" id="PF02770">
    <property type="entry name" value="Acyl-CoA_dh_M"/>
    <property type="match status" value="1"/>
</dbReference>
<evidence type="ECO:0008006" key="13">
    <source>
        <dbReference type="Google" id="ProtNLM"/>
    </source>
</evidence>
<evidence type="ECO:0000313" key="12">
    <source>
        <dbReference type="Proteomes" id="UP000537126"/>
    </source>
</evidence>